<reference evidence="3" key="1">
    <citation type="submission" date="2024-07" db="EMBL/GenBank/DDBJ databases">
        <authorList>
            <person name="Yu S.T."/>
        </authorList>
    </citation>
    <scope>NUCLEOTIDE SEQUENCE</scope>
    <source>
        <strain evidence="3">R44</strain>
    </source>
</reference>
<feature type="transmembrane region" description="Helical" evidence="2">
    <location>
        <begin position="54"/>
        <end position="76"/>
    </location>
</feature>
<evidence type="ECO:0000256" key="1">
    <source>
        <dbReference type="SAM" id="MobiDB-lite"/>
    </source>
</evidence>
<dbReference type="EMBL" id="CP163444">
    <property type="protein sequence ID" value="XDQ72305.1"/>
    <property type="molecule type" value="Genomic_DNA"/>
</dbReference>
<keyword evidence="2" id="KW-0812">Transmembrane</keyword>
<keyword evidence="2" id="KW-0472">Membrane</keyword>
<accession>A0AB39T345</accession>
<feature type="region of interest" description="Disordered" evidence="1">
    <location>
        <begin position="91"/>
        <end position="117"/>
    </location>
</feature>
<keyword evidence="2" id="KW-1133">Transmembrane helix</keyword>
<evidence type="ECO:0000313" key="3">
    <source>
        <dbReference type="EMBL" id="XDQ72305.1"/>
    </source>
</evidence>
<proteinExistence type="predicted"/>
<evidence type="ECO:0000256" key="2">
    <source>
        <dbReference type="SAM" id="Phobius"/>
    </source>
</evidence>
<feature type="compositionally biased region" description="Low complexity" evidence="1">
    <location>
        <begin position="91"/>
        <end position="105"/>
    </location>
</feature>
<name>A0AB39T345_9ACTN</name>
<dbReference type="RefSeq" id="WP_369144953.1">
    <property type="nucleotide sequence ID" value="NZ_CP163444.1"/>
</dbReference>
<gene>
    <name evidence="3" type="ORF">AB5J54_18145</name>
</gene>
<sequence length="241" mass="24780">MNPTPLPDPGPPSSDRGETEVRGVFARVALDVTPSPVPLAAVRRAGRTWRRRRTAGLSALTVLGAATAVAAVVALVPVRQSPPAPVLVAAPPSAVRTSPPAVGPTRTPPPVRSVAPGERVAAGGGWKVWLTGDGKHWAGPDGYENFRSVVDGNLDRDEPGISHQSEGGPAGTFHSGVYYGTRAAGRVELTGPGGRTVLATLLELPGRPGWGVWFARTGPGDGESGVTLYDRAGGRLAHLPG</sequence>
<dbReference type="AlphaFoldDB" id="A0AB39T345"/>
<protein>
    <submittedName>
        <fullName evidence="3">Uncharacterized protein</fullName>
    </submittedName>
</protein>
<organism evidence="3">
    <name type="scientific">Streptomyces sp. R44</name>
    <dbReference type="NCBI Taxonomy" id="3238633"/>
    <lineage>
        <taxon>Bacteria</taxon>
        <taxon>Bacillati</taxon>
        <taxon>Actinomycetota</taxon>
        <taxon>Actinomycetes</taxon>
        <taxon>Kitasatosporales</taxon>
        <taxon>Streptomycetaceae</taxon>
        <taxon>Streptomyces</taxon>
    </lineage>
</organism>